<keyword evidence="2" id="KW-1185">Reference proteome</keyword>
<gene>
    <name evidence="1" type="ORF">LMG27198_10510</name>
</gene>
<accession>A0A9W6GSE8</accession>
<evidence type="ECO:0000313" key="2">
    <source>
        <dbReference type="Proteomes" id="UP001144323"/>
    </source>
</evidence>
<dbReference type="EMBL" id="BSEC01000001">
    <property type="protein sequence ID" value="GLI92059.1"/>
    <property type="molecule type" value="Genomic_DNA"/>
</dbReference>
<comment type="caution">
    <text evidence="1">The sequence shown here is derived from an EMBL/GenBank/DDBJ whole genome shotgun (WGS) entry which is preliminary data.</text>
</comment>
<protein>
    <recommendedName>
        <fullName evidence="3">Phage tail assembly chaperone</fullName>
    </recommendedName>
</protein>
<name>A0A9W6GSE8_9HYPH</name>
<dbReference type="InterPro" id="IPR019056">
    <property type="entry name" value="Phage_TAC_6"/>
</dbReference>
<evidence type="ECO:0000313" key="1">
    <source>
        <dbReference type="EMBL" id="GLI92059.1"/>
    </source>
</evidence>
<organism evidence="1 2">
    <name type="scientific">Methylocystis echinoides</name>
    <dbReference type="NCBI Taxonomy" id="29468"/>
    <lineage>
        <taxon>Bacteria</taxon>
        <taxon>Pseudomonadati</taxon>
        <taxon>Pseudomonadota</taxon>
        <taxon>Alphaproteobacteria</taxon>
        <taxon>Hyphomicrobiales</taxon>
        <taxon>Methylocystaceae</taxon>
        <taxon>Methylocystis</taxon>
    </lineage>
</organism>
<reference evidence="1" key="1">
    <citation type="journal article" date="2023" name="Int. J. Syst. Evol. Microbiol.">
        <title>Methylocystis iwaonis sp. nov., a type II methane-oxidizing bacterium from surface soil of a rice paddy field in Japan, and emended description of the genus Methylocystis (ex Whittenbury et al. 1970) Bowman et al. 1993.</title>
        <authorList>
            <person name="Kaise H."/>
            <person name="Sawadogo J.B."/>
            <person name="Alam M.S."/>
            <person name="Ueno C."/>
            <person name="Dianou D."/>
            <person name="Shinjo R."/>
            <person name="Asakawa S."/>
        </authorList>
    </citation>
    <scope>NUCLEOTIDE SEQUENCE</scope>
    <source>
        <strain evidence="1">LMG27198</strain>
    </source>
</reference>
<proteinExistence type="predicted"/>
<dbReference type="NCBIfam" id="TIGR02216">
    <property type="entry name" value="phage_TIGR02216"/>
    <property type="match status" value="1"/>
</dbReference>
<dbReference type="Proteomes" id="UP001144323">
    <property type="component" value="Unassembled WGS sequence"/>
</dbReference>
<dbReference type="AlphaFoldDB" id="A0A9W6GSE8"/>
<dbReference type="Pfam" id="PF09550">
    <property type="entry name" value="Phage_TAC_6"/>
    <property type="match status" value="1"/>
</dbReference>
<dbReference type="InterPro" id="IPR011739">
    <property type="entry name" value="GTA_rcc01693"/>
</dbReference>
<evidence type="ECO:0008006" key="3">
    <source>
        <dbReference type="Google" id="ProtNLM"/>
    </source>
</evidence>
<sequence length="54" mass="6107">MAFGLGVLRLGPQDFWSMTPRELYRAAEGVYGRRAAMSRAALDALMRDFPDRES</sequence>